<dbReference type="KEGG" id="ppw:PputW619_2529"/>
<gene>
    <name evidence="1" type="ordered locus">PputW619_2529</name>
</gene>
<dbReference type="HOGENOM" id="CLU_1936551_0_0_6"/>
<dbReference type="eggNOG" id="ENOG5033FWC">
    <property type="taxonomic scope" value="Bacteria"/>
</dbReference>
<dbReference type="OrthoDB" id="5186491at2"/>
<organism evidence="1">
    <name type="scientific">Pseudomonas putida (strain W619)</name>
    <dbReference type="NCBI Taxonomy" id="390235"/>
    <lineage>
        <taxon>Bacteria</taxon>
        <taxon>Pseudomonadati</taxon>
        <taxon>Pseudomonadota</taxon>
        <taxon>Gammaproteobacteria</taxon>
        <taxon>Pseudomonadales</taxon>
        <taxon>Pseudomonadaceae</taxon>
        <taxon>Pseudomonas</taxon>
    </lineage>
</organism>
<dbReference type="AlphaFoldDB" id="B1J8V8"/>
<evidence type="ECO:0008006" key="2">
    <source>
        <dbReference type="Google" id="ProtNLM"/>
    </source>
</evidence>
<dbReference type="Pfam" id="PF14112">
    <property type="entry name" value="DUF4284"/>
    <property type="match status" value="1"/>
</dbReference>
<reference evidence="1" key="1">
    <citation type="submission" date="2008-02" db="EMBL/GenBank/DDBJ databases">
        <title>Complete sequence of Psuedomonas putida W619.</title>
        <authorList>
            <consortium name="US DOE Joint Genome Institute"/>
            <person name="Copeland A."/>
            <person name="Lucas S."/>
            <person name="Lapidus A."/>
            <person name="Barry K."/>
            <person name="Detter J.C."/>
            <person name="Glavina del Rio T."/>
            <person name="Dalin E."/>
            <person name="Tice H."/>
            <person name="Pitluck S."/>
            <person name="Chain P."/>
            <person name="Malfatti S."/>
            <person name="Shin M."/>
            <person name="Vergez L."/>
            <person name="Schmutz J."/>
            <person name="Larimer F."/>
            <person name="Land M."/>
            <person name="Hauser L."/>
            <person name="Kyrpides N."/>
            <person name="Kim E."/>
            <person name="Taghavi S."/>
            <person name="Vangronsveld D."/>
            <person name="van der Lelie D."/>
            <person name="Richardson P."/>
        </authorList>
    </citation>
    <scope>NUCLEOTIDE SEQUENCE</scope>
    <source>
        <strain evidence="1">W619</strain>
    </source>
</reference>
<evidence type="ECO:0000313" key="1">
    <source>
        <dbReference type="EMBL" id="ACA73027.1"/>
    </source>
</evidence>
<name>B1J8V8_PSEPW</name>
<protein>
    <recommendedName>
        <fullName evidence="2">Immunity protein 22</fullName>
    </recommendedName>
</protein>
<accession>B1J8V8</accession>
<dbReference type="EMBL" id="CP000949">
    <property type="protein sequence ID" value="ACA73027.1"/>
    <property type="molecule type" value="Genomic_DNA"/>
</dbReference>
<proteinExistence type="predicted"/>
<sequence>MDIYDIERYEKIHVWVGSNFESEADYLKYFELDYSVGIDDPSYKMCGFCKDVGIRWYDEDFIGIIPRSPQEVGLDEIIKDSSVDPSELDRLKAICLSKGINNANAIFWYSDGGIVVSEPLKKSYNGLVYIGLFEGN</sequence>
<dbReference type="InterPro" id="IPR025560">
    <property type="entry name" value="Imm22"/>
</dbReference>